<feature type="region of interest" description="Disordered" evidence="1">
    <location>
        <begin position="1"/>
        <end position="23"/>
    </location>
</feature>
<sequence length="202" mass="22320">MAVGALATSIAPSSSKGHRPSYSLRANCPNEPWHGRHLVALPTSHQLGLENFTVSPTTPSSNFRPVEIGNGNYALRVDGHNDNPSKLSYLAALKSTTGTRTVSMAVVYASRPHYSANYLAVESCPAGYECVIDQWTFDEAESDMVYPNFRYAGFNGEWEPFKDAAPEGWHVYWKGNAGLHHPIRLDLTPLDDERRFATDSHP</sequence>
<dbReference type="Proteomes" id="UP000800096">
    <property type="component" value="Unassembled WGS sequence"/>
</dbReference>
<reference evidence="2" key="1">
    <citation type="journal article" date="2020" name="Stud. Mycol.">
        <title>101 Dothideomycetes genomes: a test case for predicting lifestyles and emergence of pathogens.</title>
        <authorList>
            <person name="Haridas S."/>
            <person name="Albert R."/>
            <person name="Binder M."/>
            <person name="Bloem J."/>
            <person name="Labutti K."/>
            <person name="Salamov A."/>
            <person name="Andreopoulos B."/>
            <person name="Baker S."/>
            <person name="Barry K."/>
            <person name="Bills G."/>
            <person name="Bluhm B."/>
            <person name="Cannon C."/>
            <person name="Castanera R."/>
            <person name="Culley D."/>
            <person name="Daum C."/>
            <person name="Ezra D."/>
            <person name="Gonzalez J."/>
            <person name="Henrissat B."/>
            <person name="Kuo A."/>
            <person name="Liang C."/>
            <person name="Lipzen A."/>
            <person name="Lutzoni F."/>
            <person name="Magnuson J."/>
            <person name="Mondo S."/>
            <person name="Nolan M."/>
            <person name="Ohm R."/>
            <person name="Pangilinan J."/>
            <person name="Park H.-J."/>
            <person name="Ramirez L."/>
            <person name="Alfaro M."/>
            <person name="Sun H."/>
            <person name="Tritt A."/>
            <person name="Yoshinaga Y."/>
            <person name="Zwiers L.-H."/>
            <person name="Turgeon B."/>
            <person name="Goodwin S."/>
            <person name="Spatafora J."/>
            <person name="Crous P."/>
            <person name="Grigoriev I."/>
        </authorList>
    </citation>
    <scope>NUCLEOTIDE SEQUENCE</scope>
    <source>
        <strain evidence="2">HMLAC05119</strain>
    </source>
</reference>
<accession>A0A6A5QC77</accession>
<evidence type="ECO:0000313" key="3">
    <source>
        <dbReference type="Proteomes" id="UP000800096"/>
    </source>
</evidence>
<protein>
    <submittedName>
        <fullName evidence="2">Uncharacterized protein</fullName>
    </submittedName>
</protein>
<organism evidence="2 3">
    <name type="scientific">Ampelomyces quisqualis</name>
    <name type="common">Powdery mildew agent</name>
    <dbReference type="NCBI Taxonomy" id="50730"/>
    <lineage>
        <taxon>Eukaryota</taxon>
        <taxon>Fungi</taxon>
        <taxon>Dikarya</taxon>
        <taxon>Ascomycota</taxon>
        <taxon>Pezizomycotina</taxon>
        <taxon>Dothideomycetes</taxon>
        <taxon>Pleosporomycetidae</taxon>
        <taxon>Pleosporales</taxon>
        <taxon>Pleosporineae</taxon>
        <taxon>Phaeosphaeriaceae</taxon>
        <taxon>Ampelomyces</taxon>
    </lineage>
</organism>
<evidence type="ECO:0000313" key="2">
    <source>
        <dbReference type="EMBL" id="KAF1913165.1"/>
    </source>
</evidence>
<name>A0A6A5QC77_AMPQU</name>
<keyword evidence="3" id="KW-1185">Reference proteome</keyword>
<evidence type="ECO:0000256" key="1">
    <source>
        <dbReference type="SAM" id="MobiDB-lite"/>
    </source>
</evidence>
<gene>
    <name evidence="2" type="ORF">BDU57DRAFT_532247</name>
</gene>
<proteinExistence type="predicted"/>
<dbReference type="EMBL" id="ML979139">
    <property type="protein sequence ID" value="KAF1913165.1"/>
    <property type="molecule type" value="Genomic_DNA"/>
</dbReference>
<dbReference type="AlphaFoldDB" id="A0A6A5QC77"/>
<dbReference type="OrthoDB" id="3743491at2759"/>